<comment type="similarity">
    <text evidence="1">Belongs to the MIT1/WOR1 family.</text>
</comment>
<dbReference type="GO" id="GO:0003677">
    <property type="term" value="F:DNA binding"/>
    <property type="evidence" value="ECO:0007669"/>
    <property type="project" value="TreeGrafter"/>
</dbReference>
<dbReference type="EMBL" id="JABEXW010000145">
    <property type="protein sequence ID" value="KAF4969901.1"/>
    <property type="molecule type" value="Genomic_DNA"/>
</dbReference>
<dbReference type="AlphaFoldDB" id="A0A8H4XD72"/>
<dbReference type="PANTHER" id="PTHR28027:SF2">
    <property type="entry name" value="TRANSCRIPTIONAL REGULATOR MIT1"/>
    <property type="match status" value="1"/>
</dbReference>
<reference evidence="2" key="2">
    <citation type="submission" date="2020-05" db="EMBL/GenBank/DDBJ databases">
        <authorList>
            <person name="Kim H.-S."/>
            <person name="Proctor R.H."/>
            <person name="Brown D.W."/>
        </authorList>
    </citation>
    <scope>NUCLEOTIDE SEQUENCE</scope>
    <source>
        <strain evidence="2">NRRL 20472</strain>
    </source>
</reference>
<evidence type="ECO:0000256" key="1">
    <source>
        <dbReference type="ARBA" id="ARBA00008359"/>
    </source>
</evidence>
<reference evidence="2" key="1">
    <citation type="journal article" date="2020" name="BMC Genomics">
        <title>Correction to: Identification and distribution of gene clusters required for synthesis of sphingolipid metabolism inhibitors in diverse species of the filamentous fungus Fusarium.</title>
        <authorList>
            <person name="Kim H.S."/>
            <person name="Lohmar J.M."/>
            <person name="Busman M."/>
            <person name="Brown D.W."/>
            <person name="Naumann T.A."/>
            <person name="Divon H.H."/>
            <person name="Lysoe E."/>
            <person name="Uhlig S."/>
            <person name="Proctor R.H."/>
        </authorList>
    </citation>
    <scope>NUCLEOTIDE SEQUENCE</scope>
    <source>
        <strain evidence="2">NRRL 20472</strain>
    </source>
</reference>
<dbReference type="OrthoDB" id="5319641at2759"/>
<accession>A0A8H4XD72</accession>
<dbReference type="Pfam" id="PF09729">
    <property type="entry name" value="Gti1_Pac2"/>
    <property type="match status" value="1"/>
</dbReference>
<dbReference type="Proteomes" id="UP000622797">
    <property type="component" value="Unassembled WGS sequence"/>
</dbReference>
<dbReference type="PANTHER" id="PTHR28027">
    <property type="entry name" value="TRANSCRIPTIONAL REGULATOR MIT1"/>
    <property type="match status" value="1"/>
</dbReference>
<protein>
    <submittedName>
        <fullName evidence="2">Uncharacterized protein</fullName>
    </submittedName>
</protein>
<evidence type="ECO:0000313" key="3">
    <source>
        <dbReference type="Proteomes" id="UP000622797"/>
    </source>
</evidence>
<sequence>MSDSLLTPTFKGYVESTKDALILFEACISGQLIPVHRRPSRHEFETLTKSGNVFIYKIEGSGIRRWGDLLHWTCSRNSEGFLYYRELNEPTSSGETNRVQKKKEVKWQVKDIARQ</sequence>
<gene>
    <name evidence="2" type="ORF">FSARC_2958</name>
</gene>
<evidence type="ECO:0000313" key="2">
    <source>
        <dbReference type="EMBL" id="KAF4969901.1"/>
    </source>
</evidence>
<comment type="caution">
    <text evidence="2">The sequence shown here is derived from an EMBL/GenBank/DDBJ whole genome shotgun (WGS) entry which is preliminary data.</text>
</comment>
<organism evidence="2 3">
    <name type="scientific">Fusarium sarcochroum</name>
    <dbReference type="NCBI Taxonomy" id="1208366"/>
    <lineage>
        <taxon>Eukaryota</taxon>
        <taxon>Fungi</taxon>
        <taxon>Dikarya</taxon>
        <taxon>Ascomycota</taxon>
        <taxon>Pezizomycotina</taxon>
        <taxon>Sordariomycetes</taxon>
        <taxon>Hypocreomycetidae</taxon>
        <taxon>Hypocreales</taxon>
        <taxon>Nectriaceae</taxon>
        <taxon>Fusarium</taxon>
        <taxon>Fusarium lateritium species complex</taxon>
    </lineage>
</organism>
<proteinExistence type="inferred from homology"/>
<name>A0A8H4XD72_9HYPO</name>
<keyword evidence="3" id="KW-1185">Reference proteome</keyword>
<dbReference type="InterPro" id="IPR018608">
    <property type="entry name" value="Gti1/Pac2"/>
</dbReference>